<name>A0A077WI78_9FUNG</name>
<dbReference type="SMART" id="SM00212">
    <property type="entry name" value="UBCc"/>
    <property type="match status" value="1"/>
</dbReference>
<dbReference type="EC" id="2.3.2.23" evidence="1"/>
<dbReference type="Gene3D" id="3.10.110.10">
    <property type="entry name" value="Ubiquitin Conjugating Enzyme"/>
    <property type="match status" value="1"/>
</dbReference>
<dbReference type="AlphaFoldDB" id="A0A077WI78"/>
<evidence type="ECO:0000256" key="1">
    <source>
        <dbReference type="ARBA" id="ARBA00012486"/>
    </source>
</evidence>
<organism evidence="8">
    <name type="scientific">Lichtheimia ramosa</name>
    <dbReference type="NCBI Taxonomy" id="688394"/>
    <lineage>
        <taxon>Eukaryota</taxon>
        <taxon>Fungi</taxon>
        <taxon>Fungi incertae sedis</taxon>
        <taxon>Mucoromycota</taxon>
        <taxon>Mucoromycotina</taxon>
        <taxon>Mucoromycetes</taxon>
        <taxon>Mucorales</taxon>
        <taxon>Lichtheimiaceae</taxon>
        <taxon>Lichtheimia</taxon>
    </lineage>
</organism>
<protein>
    <recommendedName>
        <fullName evidence="1">E2 ubiquitin-conjugating enzyme</fullName>
        <ecNumber evidence="1">2.3.2.23</ecNumber>
    </recommendedName>
</protein>
<feature type="region of interest" description="Disordered" evidence="6">
    <location>
        <begin position="172"/>
        <end position="372"/>
    </location>
</feature>
<keyword evidence="4" id="KW-0833">Ubl conjugation pathway</keyword>
<accession>A0A077WI78</accession>
<dbReference type="OrthoDB" id="9978460at2759"/>
<evidence type="ECO:0000256" key="5">
    <source>
        <dbReference type="ARBA" id="ARBA00022840"/>
    </source>
</evidence>
<dbReference type="PANTHER" id="PTHR24067">
    <property type="entry name" value="UBIQUITIN-CONJUGATING ENZYME E2"/>
    <property type="match status" value="1"/>
</dbReference>
<evidence type="ECO:0000256" key="3">
    <source>
        <dbReference type="ARBA" id="ARBA00022741"/>
    </source>
</evidence>
<evidence type="ECO:0000259" key="7">
    <source>
        <dbReference type="PROSITE" id="PS50127"/>
    </source>
</evidence>
<dbReference type="InterPro" id="IPR016135">
    <property type="entry name" value="UBQ-conjugating_enzyme/RWD"/>
</dbReference>
<evidence type="ECO:0000256" key="2">
    <source>
        <dbReference type="ARBA" id="ARBA00022679"/>
    </source>
</evidence>
<dbReference type="GO" id="GO:0005524">
    <property type="term" value="F:ATP binding"/>
    <property type="evidence" value="ECO:0007669"/>
    <property type="project" value="UniProtKB-KW"/>
</dbReference>
<dbReference type="SUPFAM" id="SSF54495">
    <property type="entry name" value="UBC-like"/>
    <property type="match status" value="1"/>
</dbReference>
<keyword evidence="3" id="KW-0547">Nucleotide-binding</keyword>
<keyword evidence="5" id="KW-0067">ATP-binding</keyword>
<evidence type="ECO:0000256" key="4">
    <source>
        <dbReference type="ARBA" id="ARBA00022786"/>
    </source>
</evidence>
<dbReference type="GO" id="GO:0061631">
    <property type="term" value="F:ubiquitin conjugating enzyme activity"/>
    <property type="evidence" value="ECO:0007669"/>
    <property type="project" value="UniProtKB-EC"/>
</dbReference>
<feature type="compositionally biased region" description="Low complexity" evidence="6">
    <location>
        <begin position="318"/>
        <end position="347"/>
    </location>
</feature>
<dbReference type="PROSITE" id="PS50127">
    <property type="entry name" value="UBC_2"/>
    <property type="match status" value="1"/>
</dbReference>
<dbReference type="InterPro" id="IPR050113">
    <property type="entry name" value="Ub_conjugating_enzyme"/>
</dbReference>
<gene>
    <name evidence="8" type="ORF">LRAMOSA08855</name>
</gene>
<feature type="compositionally biased region" description="Basic residues" evidence="6">
    <location>
        <begin position="195"/>
        <end position="209"/>
    </location>
</feature>
<dbReference type="Pfam" id="PF00179">
    <property type="entry name" value="UQ_con"/>
    <property type="match status" value="1"/>
</dbReference>
<feature type="compositionally biased region" description="Polar residues" evidence="6">
    <location>
        <begin position="218"/>
        <end position="238"/>
    </location>
</feature>
<feature type="compositionally biased region" description="Basic residues" evidence="6">
    <location>
        <begin position="423"/>
        <end position="441"/>
    </location>
</feature>
<evidence type="ECO:0000256" key="6">
    <source>
        <dbReference type="SAM" id="MobiDB-lite"/>
    </source>
</evidence>
<sequence>MQRIAIARLRKELVDLEQDPPPGIACYPKDDSDIAQLEANITGPPDTPYENGSFLVAINVPDKYPFEPPQMRFRTKIYHPNIDENGRICADMLKTGEAGSWKPSLNLSTLLLSIRSLLSSPNPDDPLDADIAREYKLDYPLYVIRAKEHTLRFATGEQHTLNDEDEPLKVYEESQKEEEETALHEYDQQEMSQSKKSRLSLSSKKRRRASSSMSQSSTPDNSQNASTSSITSHTNMNHIASPPPPPPSLPSPSPSSSPSSKSNVSNKTPIPEQRPAPIVFKTINIKPSNDPPNQPSSISERQAENVVNSSMHDDPIVLSSSESTTAAKTKKLTSSALSKQSSSSSQTSKHDENNTQADNCNNKQDKKPFIHHKPAVIVWDDDAIQDDEASVDKKPITLNQTALREISSNIANDDIELISKPTNSKRNKLSLGKSKRRRAKE</sequence>
<dbReference type="InterPro" id="IPR000608">
    <property type="entry name" value="UBC"/>
</dbReference>
<dbReference type="FunFam" id="3.10.110.10:FF:000060">
    <property type="entry name" value="Ubiquitin conjugating enzyme (UbcB)"/>
    <property type="match status" value="1"/>
</dbReference>
<feature type="region of interest" description="Disordered" evidence="6">
    <location>
        <begin position="420"/>
        <end position="441"/>
    </location>
</feature>
<feature type="compositionally biased region" description="Pro residues" evidence="6">
    <location>
        <begin position="241"/>
        <end position="255"/>
    </location>
</feature>
<feature type="compositionally biased region" description="Polar residues" evidence="6">
    <location>
        <begin position="295"/>
        <end position="310"/>
    </location>
</feature>
<feature type="domain" description="UBC core" evidence="7">
    <location>
        <begin position="4"/>
        <end position="155"/>
    </location>
</feature>
<keyword evidence="2" id="KW-0808">Transferase</keyword>
<dbReference type="CDD" id="cd23805">
    <property type="entry name" value="UBCc_UBE2T"/>
    <property type="match status" value="1"/>
</dbReference>
<proteinExistence type="predicted"/>
<reference evidence="8" key="1">
    <citation type="journal article" date="2014" name="Genome Announc.">
        <title>De novo whole-genome sequence and genome annotation of Lichtheimia ramosa.</title>
        <authorList>
            <person name="Linde J."/>
            <person name="Schwartze V."/>
            <person name="Binder U."/>
            <person name="Lass-Florl C."/>
            <person name="Voigt K."/>
            <person name="Horn F."/>
        </authorList>
    </citation>
    <scope>NUCLEOTIDE SEQUENCE</scope>
    <source>
        <strain evidence="8">JMRC FSU:6197</strain>
    </source>
</reference>
<dbReference type="EMBL" id="LK023319">
    <property type="protein sequence ID" value="CDS06327.1"/>
    <property type="molecule type" value="Genomic_DNA"/>
</dbReference>
<evidence type="ECO:0000313" key="8">
    <source>
        <dbReference type="EMBL" id="CDS06327.1"/>
    </source>
</evidence>